<keyword evidence="7" id="KW-0378">Hydrolase</keyword>
<dbReference type="SUPFAM" id="SSF81606">
    <property type="entry name" value="PP2C-like"/>
    <property type="match status" value="1"/>
</dbReference>
<dbReference type="InterPro" id="IPR011006">
    <property type="entry name" value="CheY-like_superfamily"/>
</dbReference>
<evidence type="ECO:0000256" key="10">
    <source>
        <dbReference type="PROSITE-ProRule" id="PRU00169"/>
    </source>
</evidence>
<dbReference type="InterPro" id="IPR001789">
    <property type="entry name" value="Sig_transdc_resp-reg_receiver"/>
</dbReference>
<evidence type="ECO:0000313" key="12">
    <source>
        <dbReference type="EMBL" id="TXL65341.1"/>
    </source>
</evidence>
<dbReference type="EMBL" id="VDUY01000004">
    <property type="protein sequence ID" value="TXL65341.1"/>
    <property type="molecule type" value="Genomic_DNA"/>
</dbReference>
<name>A0A5C8NVV2_9BURK</name>
<keyword evidence="6" id="KW-0418">Kinase</keyword>
<evidence type="ECO:0000256" key="5">
    <source>
        <dbReference type="ARBA" id="ARBA00022741"/>
    </source>
</evidence>
<dbReference type="InterPro" id="IPR001932">
    <property type="entry name" value="PPM-type_phosphatase-like_dom"/>
</dbReference>
<keyword evidence="8" id="KW-0067">ATP-binding</keyword>
<dbReference type="SUPFAM" id="SSF52172">
    <property type="entry name" value="CheY-like"/>
    <property type="match status" value="1"/>
</dbReference>
<keyword evidence="3 10" id="KW-0597">Phosphoprotein</keyword>
<keyword evidence="9" id="KW-0902">Two-component regulatory system</keyword>
<dbReference type="Pfam" id="PF07228">
    <property type="entry name" value="SpoIIE"/>
    <property type="match status" value="1"/>
</dbReference>
<dbReference type="GO" id="GO:0004673">
    <property type="term" value="F:protein histidine kinase activity"/>
    <property type="evidence" value="ECO:0007669"/>
    <property type="project" value="UniProtKB-EC"/>
</dbReference>
<dbReference type="EC" id="2.7.13.3" evidence="2"/>
<dbReference type="GO" id="GO:0016791">
    <property type="term" value="F:phosphatase activity"/>
    <property type="evidence" value="ECO:0007669"/>
    <property type="project" value="TreeGrafter"/>
</dbReference>
<dbReference type="GO" id="GO:0005524">
    <property type="term" value="F:ATP binding"/>
    <property type="evidence" value="ECO:0007669"/>
    <property type="project" value="UniProtKB-KW"/>
</dbReference>
<evidence type="ECO:0000256" key="4">
    <source>
        <dbReference type="ARBA" id="ARBA00022679"/>
    </source>
</evidence>
<dbReference type="Proteomes" id="UP000321548">
    <property type="component" value="Unassembled WGS sequence"/>
</dbReference>
<evidence type="ECO:0000256" key="8">
    <source>
        <dbReference type="ARBA" id="ARBA00022840"/>
    </source>
</evidence>
<dbReference type="PANTHER" id="PTHR43156:SF2">
    <property type="entry name" value="STAGE II SPORULATION PROTEIN E"/>
    <property type="match status" value="1"/>
</dbReference>
<dbReference type="InterPro" id="IPR052016">
    <property type="entry name" value="Bact_Sigma-Reg"/>
</dbReference>
<dbReference type="SMART" id="SM00448">
    <property type="entry name" value="REC"/>
    <property type="match status" value="1"/>
</dbReference>
<gene>
    <name evidence="12" type="ORF">FHP08_11165</name>
</gene>
<dbReference type="Pfam" id="PF00072">
    <property type="entry name" value="Response_reg"/>
    <property type="match status" value="1"/>
</dbReference>
<dbReference type="PROSITE" id="PS50110">
    <property type="entry name" value="RESPONSE_REGULATORY"/>
    <property type="match status" value="1"/>
</dbReference>
<evidence type="ECO:0000259" key="11">
    <source>
        <dbReference type="PROSITE" id="PS50110"/>
    </source>
</evidence>
<keyword evidence="5" id="KW-0547">Nucleotide-binding</keyword>
<feature type="modified residue" description="4-aspartylphosphate" evidence="10">
    <location>
        <position position="60"/>
    </location>
</feature>
<evidence type="ECO:0000256" key="2">
    <source>
        <dbReference type="ARBA" id="ARBA00012438"/>
    </source>
</evidence>
<keyword evidence="4" id="KW-0808">Transferase</keyword>
<dbReference type="FunFam" id="3.40.50.2300:FF:000121">
    <property type="entry name" value="Sensor histidine kinase RcsC"/>
    <property type="match status" value="1"/>
</dbReference>
<protein>
    <recommendedName>
        <fullName evidence="2">histidine kinase</fullName>
        <ecNumber evidence="2">2.7.13.3</ecNumber>
    </recommendedName>
</protein>
<dbReference type="SMART" id="SM00331">
    <property type="entry name" value="PP2C_SIG"/>
    <property type="match status" value="1"/>
</dbReference>
<proteinExistence type="predicted"/>
<dbReference type="InterPro" id="IPR036457">
    <property type="entry name" value="PPM-type-like_dom_sf"/>
</dbReference>
<feature type="domain" description="Response regulatory" evidence="11">
    <location>
        <begin position="11"/>
        <end position="127"/>
    </location>
</feature>
<comment type="caution">
    <text evidence="12">The sequence shown here is derived from an EMBL/GenBank/DDBJ whole genome shotgun (WGS) entry which is preliminary data.</text>
</comment>
<dbReference type="PANTHER" id="PTHR43156">
    <property type="entry name" value="STAGE II SPORULATION PROTEIN E-RELATED"/>
    <property type="match status" value="1"/>
</dbReference>
<comment type="catalytic activity">
    <reaction evidence="1">
        <text>ATP + protein L-histidine = ADP + protein N-phospho-L-histidine.</text>
        <dbReference type="EC" id="2.7.13.3"/>
    </reaction>
</comment>
<evidence type="ECO:0000256" key="9">
    <source>
        <dbReference type="ARBA" id="ARBA00023012"/>
    </source>
</evidence>
<sequence length="387" mass="41269">MNGFAPGQAARLLVVDDNPTNCELLARRLARLGHEVAIAEDGVRALEALREADYDLVLLDITMPGMDGYQVLETMRADEALCHVPVVMVSAIDESESVVRCLELGADDYLPKPFDPAVLRARVESSLARKRLRDAERRQFQAIERELEIGRQIQAGFLPDQIPRLDGWDLGARFLPARQVAGDFYDLFPVGHGGVALVVADVCDKGVGAALYMALFRSLIRAIATQQDDVDARATLARTVRATSDYIATVHGSANMFATAFVAALEPRSGELVYVNAGHDAPLLARAGGAIDRLGPTGPALGLMPGQRFEVASSRIGPGELLMAYTDGVTDAGSAAAPFGEAGILARIARRQGSVDALLDEIVAGLGALGSERSDDVTMLAVRRLPG</sequence>
<evidence type="ECO:0000256" key="3">
    <source>
        <dbReference type="ARBA" id="ARBA00022553"/>
    </source>
</evidence>
<evidence type="ECO:0000256" key="1">
    <source>
        <dbReference type="ARBA" id="ARBA00000085"/>
    </source>
</evidence>
<keyword evidence="13" id="KW-1185">Reference proteome</keyword>
<dbReference type="Gene3D" id="3.40.50.2300">
    <property type="match status" value="1"/>
</dbReference>
<evidence type="ECO:0000256" key="6">
    <source>
        <dbReference type="ARBA" id="ARBA00022777"/>
    </source>
</evidence>
<reference evidence="12 13" key="1">
    <citation type="submission" date="2019-06" db="EMBL/GenBank/DDBJ databases">
        <title>Quisquiliibacterium sp. nov., isolated from a maize field.</title>
        <authorList>
            <person name="Lin S.-Y."/>
            <person name="Tsai C.-F."/>
            <person name="Young C.-C."/>
        </authorList>
    </citation>
    <scope>NUCLEOTIDE SEQUENCE [LARGE SCALE GENOMIC DNA]</scope>
    <source>
        <strain evidence="12 13">CC-CFT501</strain>
    </source>
</reference>
<evidence type="ECO:0000313" key="13">
    <source>
        <dbReference type="Proteomes" id="UP000321548"/>
    </source>
</evidence>
<organism evidence="12 13">
    <name type="scientific">Zeimonas arvi</name>
    <dbReference type="NCBI Taxonomy" id="2498847"/>
    <lineage>
        <taxon>Bacteria</taxon>
        <taxon>Pseudomonadati</taxon>
        <taxon>Pseudomonadota</taxon>
        <taxon>Betaproteobacteria</taxon>
        <taxon>Burkholderiales</taxon>
        <taxon>Burkholderiaceae</taxon>
        <taxon>Zeimonas</taxon>
    </lineage>
</organism>
<dbReference type="AlphaFoldDB" id="A0A5C8NVV2"/>
<dbReference type="OrthoDB" id="9802500at2"/>
<dbReference type="Gene3D" id="3.60.40.10">
    <property type="entry name" value="PPM-type phosphatase domain"/>
    <property type="match status" value="1"/>
</dbReference>
<dbReference type="GO" id="GO:0000160">
    <property type="term" value="P:phosphorelay signal transduction system"/>
    <property type="evidence" value="ECO:0007669"/>
    <property type="project" value="UniProtKB-KW"/>
</dbReference>
<dbReference type="RefSeq" id="WP_147704536.1">
    <property type="nucleotide sequence ID" value="NZ_VDUY01000004.1"/>
</dbReference>
<evidence type="ECO:0000256" key="7">
    <source>
        <dbReference type="ARBA" id="ARBA00022801"/>
    </source>
</evidence>
<accession>A0A5C8NVV2</accession>